<dbReference type="InterPro" id="IPR003400">
    <property type="entry name" value="ExbD"/>
</dbReference>
<dbReference type="RefSeq" id="WP_311652372.1">
    <property type="nucleotide sequence ID" value="NZ_JAVRIB010000005.1"/>
</dbReference>
<evidence type="ECO:0000256" key="8">
    <source>
        <dbReference type="SAM" id="Phobius"/>
    </source>
</evidence>
<evidence type="ECO:0000256" key="5">
    <source>
        <dbReference type="ARBA" id="ARBA00022989"/>
    </source>
</evidence>
<keyword evidence="5 8" id="KW-1133">Transmembrane helix</keyword>
<dbReference type="PANTHER" id="PTHR30558">
    <property type="entry name" value="EXBD MEMBRANE COMPONENT OF PMF-DRIVEN MACROMOLECULE IMPORT SYSTEM"/>
    <property type="match status" value="1"/>
</dbReference>
<dbReference type="EMBL" id="JAVRIB010000005">
    <property type="protein sequence ID" value="MDT0634581.1"/>
    <property type="molecule type" value="Genomic_DNA"/>
</dbReference>
<dbReference type="Gene3D" id="3.30.420.270">
    <property type="match status" value="1"/>
</dbReference>
<evidence type="ECO:0000256" key="4">
    <source>
        <dbReference type="ARBA" id="ARBA00022692"/>
    </source>
</evidence>
<sequence length="132" mass="14344">MLLPLPQRRRETEENILPLINIVFLLLIFFMVAGALHTRAPFEVAPPGTEHADDSNPDNQVLAIGADGQLALGGDTLERPALTARLREREDDTLLQVKADSGLPAAALTDLLGEIRAAGIPRIRLLTVHRGE</sequence>
<comment type="subcellular location">
    <subcellularLocation>
        <location evidence="1">Cell membrane</location>
        <topology evidence="1">Single-pass membrane protein</topology>
    </subcellularLocation>
    <subcellularLocation>
        <location evidence="7">Cell membrane</location>
        <topology evidence="7">Single-pass type II membrane protein</topology>
    </subcellularLocation>
</comment>
<name>A0ABU3BZP1_9GAMM</name>
<evidence type="ECO:0000256" key="3">
    <source>
        <dbReference type="ARBA" id="ARBA00022475"/>
    </source>
</evidence>
<keyword evidence="3" id="KW-1003">Cell membrane</keyword>
<evidence type="ECO:0000313" key="9">
    <source>
        <dbReference type="EMBL" id="MDT0634581.1"/>
    </source>
</evidence>
<keyword evidence="4 7" id="KW-0812">Transmembrane</keyword>
<reference evidence="9 10" key="1">
    <citation type="submission" date="2023-09" db="EMBL/GenBank/DDBJ databases">
        <authorList>
            <person name="Rey-Velasco X."/>
        </authorList>
    </citation>
    <scope>NUCLEOTIDE SEQUENCE [LARGE SCALE GENOMIC DNA]</scope>
    <source>
        <strain evidence="9 10">W335</strain>
    </source>
</reference>
<protein>
    <submittedName>
        <fullName evidence="9">Biopolymer transporter ExbD</fullName>
    </submittedName>
</protein>
<keyword evidence="7" id="KW-0653">Protein transport</keyword>
<comment type="caution">
    <text evidence="9">The sequence shown here is derived from an EMBL/GenBank/DDBJ whole genome shotgun (WGS) entry which is preliminary data.</text>
</comment>
<feature type="transmembrane region" description="Helical" evidence="8">
    <location>
        <begin position="16"/>
        <end position="36"/>
    </location>
</feature>
<gene>
    <name evidence="9" type="ORF">RM532_06390</name>
</gene>
<keyword evidence="10" id="KW-1185">Reference proteome</keyword>
<dbReference type="Pfam" id="PF02472">
    <property type="entry name" value="ExbD"/>
    <property type="match status" value="1"/>
</dbReference>
<accession>A0ABU3BZP1</accession>
<organism evidence="9 10">
    <name type="scientific">Spectribacter hydrogenoxidans</name>
    <dbReference type="NCBI Taxonomy" id="3075608"/>
    <lineage>
        <taxon>Bacteria</taxon>
        <taxon>Pseudomonadati</taxon>
        <taxon>Pseudomonadota</taxon>
        <taxon>Gammaproteobacteria</taxon>
        <taxon>Salinisphaerales</taxon>
        <taxon>Salinisphaeraceae</taxon>
        <taxon>Spectribacter</taxon>
    </lineage>
</organism>
<evidence type="ECO:0000256" key="2">
    <source>
        <dbReference type="ARBA" id="ARBA00005811"/>
    </source>
</evidence>
<evidence type="ECO:0000256" key="6">
    <source>
        <dbReference type="ARBA" id="ARBA00023136"/>
    </source>
</evidence>
<keyword evidence="6 8" id="KW-0472">Membrane</keyword>
<keyword evidence="7" id="KW-0813">Transport</keyword>
<evidence type="ECO:0000256" key="1">
    <source>
        <dbReference type="ARBA" id="ARBA00004162"/>
    </source>
</evidence>
<dbReference type="PANTHER" id="PTHR30558:SF3">
    <property type="entry name" value="BIOPOLYMER TRANSPORT PROTEIN EXBD-RELATED"/>
    <property type="match status" value="1"/>
</dbReference>
<comment type="similarity">
    <text evidence="2 7">Belongs to the ExbD/TolR family.</text>
</comment>
<dbReference type="Proteomes" id="UP001251857">
    <property type="component" value="Unassembled WGS sequence"/>
</dbReference>
<evidence type="ECO:0000313" key="10">
    <source>
        <dbReference type="Proteomes" id="UP001251857"/>
    </source>
</evidence>
<evidence type="ECO:0000256" key="7">
    <source>
        <dbReference type="RuleBase" id="RU003879"/>
    </source>
</evidence>
<proteinExistence type="inferred from homology"/>